<protein>
    <submittedName>
        <fullName evidence="1">Uncharacterized protein</fullName>
    </submittedName>
</protein>
<reference evidence="1" key="1">
    <citation type="journal article" date="2015" name="Nature">
        <title>Complex archaea that bridge the gap between prokaryotes and eukaryotes.</title>
        <authorList>
            <person name="Spang A."/>
            <person name="Saw J.H."/>
            <person name="Jorgensen S.L."/>
            <person name="Zaremba-Niedzwiedzka K."/>
            <person name="Martijn J."/>
            <person name="Lind A.E."/>
            <person name="van Eijk R."/>
            <person name="Schleper C."/>
            <person name="Guy L."/>
            <person name="Ettema T.J."/>
        </authorList>
    </citation>
    <scope>NUCLEOTIDE SEQUENCE</scope>
</reference>
<sequence length="85" mass="9759">MKWRIVNHGTCEDGEITITEYRGNCEHCGDTEVGDASFCRDGTWWCINCVDCLDDDPPGKKILAEVEAREKEVKRAYYQKQLDSL</sequence>
<evidence type="ECO:0000313" key="1">
    <source>
        <dbReference type="EMBL" id="KKK68067.1"/>
    </source>
</evidence>
<name>A0A0F8XFY2_9ZZZZ</name>
<proteinExistence type="predicted"/>
<organism evidence="1">
    <name type="scientific">marine sediment metagenome</name>
    <dbReference type="NCBI Taxonomy" id="412755"/>
    <lineage>
        <taxon>unclassified sequences</taxon>
        <taxon>metagenomes</taxon>
        <taxon>ecological metagenomes</taxon>
    </lineage>
</organism>
<comment type="caution">
    <text evidence="1">The sequence shown here is derived from an EMBL/GenBank/DDBJ whole genome shotgun (WGS) entry which is preliminary data.</text>
</comment>
<dbReference type="EMBL" id="LAZR01059306">
    <property type="protein sequence ID" value="KKK68067.1"/>
    <property type="molecule type" value="Genomic_DNA"/>
</dbReference>
<gene>
    <name evidence="1" type="ORF">LCGC14_2947760</name>
</gene>
<dbReference type="AlphaFoldDB" id="A0A0F8XFY2"/>
<accession>A0A0F8XFY2</accession>